<evidence type="ECO:0000313" key="2">
    <source>
        <dbReference type="EMBL" id="MBL7626221.1"/>
    </source>
</evidence>
<keyword evidence="1" id="KW-0812">Transmembrane</keyword>
<keyword evidence="1" id="KW-1133">Transmembrane helix</keyword>
<evidence type="ECO:0000256" key="1">
    <source>
        <dbReference type="SAM" id="Phobius"/>
    </source>
</evidence>
<accession>A0A937UQ32</accession>
<sequence>MTYRQARATVTARSTYFSPACARILYGTADQPTRWHRRPATTVPGATVFGIEILVPDPKAENAQAFAVFHLGADSSDLLGILRAVAGRRASTTQSPNLAALLPTWVTLTAGARPFTIAFLTRLEPDLPPPPNSEPVPGWSTTDLWLWQLATRTSHTDFPPDPDHAADLHLGKVVLSADWRGFVARDGAAFLGQRPDQGDDDPYLGYAQYYTHAAYTDALLIGMIQNTAIAALIDETALAFNARDLPRHLARLETRLARFRAIYWLRDASHHGPANNILTAYQAQHHLPEKFDAILNEIADLNRIAQTQEGTRTSAALGLLTVVGLPFGAALGVLQVLGADTIRDLLLALAGAVAGTAVLLITRLGRVLLRSLRRLE</sequence>
<organism evidence="2 3">
    <name type="scientific">Frankia nepalensis</name>
    <dbReference type="NCBI Taxonomy" id="1836974"/>
    <lineage>
        <taxon>Bacteria</taxon>
        <taxon>Bacillati</taxon>
        <taxon>Actinomycetota</taxon>
        <taxon>Actinomycetes</taxon>
        <taxon>Frankiales</taxon>
        <taxon>Frankiaceae</taxon>
        <taxon>Frankia</taxon>
    </lineage>
</organism>
<reference evidence="2" key="1">
    <citation type="submission" date="2020-12" db="EMBL/GenBank/DDBJ databases">
        <title>Genomic characterization of non-nitrogen-fixing Frankia strains.</title>
        <authorList>
            <person name="Carlos-Shanley C."/>
            <person name="Guerra T."/>
            <person name="Hahn D."/>
        </authorList>
    </citation>
    <scope>NUCLEOTIDE SEQUENCE</scope>
    <source>
        <strain evidence="2">CN6</strain>
    </source>
</reference>
<comment type="caution">
    <text evidence="2">The sequence shown here is derived from an EMBL/GenBank/DDBJ whole genome shotgun (WGS) entry which is preliminary data.</text>
</comment>
<dbReference type="EMBL" id="JAEACQ010000123">
    <property type="protein sequence ID" value="MBL7626221.1"/>
    <property type="molecule type" value="Genomic_DNA"/>
</dbReference>
<feature type="transmembrane region" description="Helical" evidence="1">
    <location>
        <begin position="316"/>
        <end position="339"/>
    </location>
</feature>
<keyword evidence="1" id="KW-0472">Membrane</keyword>
<keyword evidence="3" id="KW-1185">Reference proteome</keyword>
<name>A0A937UQ32_9ACTN</name>
<dbReference type="Proteomes" id="UP000604475">
    <property type="component" value="Unassembled WGS sequence"/>
</dbReference>
<protein>
    <submittedName>
        <fullName evidence="2">Uncharacterized protein</fullName>
    </submittedName>
</protein>
<dbReference type="RefSeq" id="WP_202998735.1">
    <property type="nucleotide sequence ID" value="NZ_JADWYU010000142.1"/>
</dbReference>
<gene>
    <name evidence="2" type="ORF">I7412_03325</name>
</gene>
<dbReference type="AlphaFoldDB" id="A0A937UQ32"/>
<feature type="transmembrane region" description="Helical" evidence="1">
    <location>
        <begin position="345"/>
        <end position="365"/>
    </location>
</feature>
<proteinExistence type="predicted"/>
<evidence type="ECO:0000313" key="3">
    <source>
        <dbReference type="Proteomes" id="UP000604475"/>
    </source>
</evidence>